<dbReference type="Proteomes" id="UP000054097">
    <property type="component" value="Unassembled WGS sequence"/>
</dbReference>
<feature type="compositionally biased region" description="Basic and acidic residues" evidence="1">
    <location>
        <begin position="34"/>
        <end position="51"/>
    </location>
</feature>
<feature type="compositionally biased region" description="Acidic residues" evidence="1">
    <location>
        <begin position="70"/>
        <end position="80"/>
    </location>
</feature>
<gene>
    <name evidence="2" type="ORF">M408DRAFT_129807</name>
</gene>
<reference evidence="2 3" key="1">
    <citation type="submission" date="2014-04" db="EMBL/GenBank/DDBJ databases">
        <authorList>
            <consortium name="DOE Joint Genome Institute"/>
            <person name="Kuo A."/>
            <person name="Zuccaro A."/>
            <person name="Kohler A."/>
            <person name="Nagy L.G."/>
            <person name="Floudas D."/>
            <person name="Copeland A."/>
            <person name="Barry K.W."/>
            <person name="Cichocki N."/>
            <person name="Veneault-Fourrey C."/>
            <person name="LaButti K."/>
            <person name="Lindquist E.A."/>
            <person name="Lipzen A."/>
            <person name="Lundell T."/>
            <person name="Morin E."/>
            <person name="Murat C."/>
            <person name="Sun H."/>
            <person name="Tunlid A."/>
            <person name="Henrissat B."/>
            <person name="Grigoriev I.V."/>
            <person name="Hibbett D.S."/>
            <person name="Martin F."/>
            <person name="Nordberg H.P."/>
            <person name="Cantor M.N."/>
            <person name="Hua S.X."/>
        </authorList>
    </citation>
    <scope>NUCLEOTIDE SEQUENCE [LARGE SCALE GENOMIC DNA]</scope>
    <source>
        <strain evidence="2 3">MAFF 305830</strain>
    </source>
</reference>
<sequence length="227" mass="25919">MPPGFENCQVCGKSVKTAGGGHTNHLRACRAKAQKAEEEKRKLREMREDYLAHLQQTEPEQEEQNGGPNEDVDFNYEDNTNEPMDFEPQQPSPDNRPYEGSPPLENEYHPRTGLPPPIVDTSEERSRPLPPKLSLPPFAPFATEADFLVAEMMVNTVASNDEINFLLKIRHDPCLGAVQLARVTYFTELRSSPNDRAIGRRRYEEEEKRRIHPSCIHNPLMLYVPNL</sequence>
<evidence type="ECO:0000256" key="1">
    <source>
        <dbReference type="SAM" id="MobiDB-lite"/>
    </source>
</evidence>
<feature type="region of interest" description="Disordered" evidence="1">
    <location>
        <begin position="33"/>
        <end position="131"/>
    </location>
</feature>
<accession>A0A0C2W292</accession>
<dbReference type="HOGENOM" id="CLU_1220330_0_0_1"/>
<dbReference type="EMBL" id="KN824419">
    <property type="protein sequence ID" value="KIM20593.1"/>
    <property type="molecule type" value="Genomic_DNA"/>
</dbReference>
<protein>
    <submittedName>
        <fullName evidence="2">Uncharacterized protein</fullName>
    </submittedName>
</protein>
<proteinExistence type="predicted"/>
<name>A0A0C2W292_SERVB</name>
<organism evidence="2 3">
    <name type="scientific">Serendipita vermifera MAFF 305830</name>
    <dbReference type="NCBI Taxonomy" id="933852"/>
    <lineage>
        <taxon>Eukaryota</taxon>
        <taxon>Fungi</taxon>
        <taxon>Dikarya</taxon>
        <taxon>Basidiomycota</taxon>
        <taxon>Agaricomycotina</taxon>
        <taxon>Agaricomycetes</taxon>
        <taxon>Sebacinales</taxon>
        <taxon>Serendipitaceae</taxon>
        <taxon>Serendipita</taxon>
    </lineage>
</organism>
<reference evidence="3" key="2">
    <citation type="submission" date="2015-01" db="EMBL/GenBank/DDBJ databases">
        <title>Evolutionary Origins and Diversification of the Mycorrhizal Mutualists.</title>
        <authorList>
            <consortium name="DOE Joint Genome Institute"/>
            <consortium name="Mycorrhizal Genomics Consortium"/>
            <person name="Kohler A."/>
            <person name="Kuo A."/>
            <person name="Nagy L.G."/>
            <person name="Floudas D."/>
            <person name="Copeland A."/>
            <person name="Barry K.W."/>
            <person name="Cichocki N."/>
            <person name="Veneault-Fourrey C."/>
            <person name="LaButti K."/>
            <person name="Lindquist E.A."/>
            <person name="Lipzen A."/>
            <person name="Lundell T."/>
            <person name="Morin E."/>
            <person name="Murat C."/>
            <person name="Riley R."/>
            <person name="Ohm R."/>
            <person name="Sun H."/>
            <person name="Tunlid A."/>
            <person name="Henrissat B."/>
            <person name="Grigoriev I.V."/>
            <person name="Hibbett D.S."/>
            <person name="Martin F."/>
        </authorList>
    </citation>
    <scope>NUCLEOTIDE SEQUENCE [LARGE SCALE GENOMIC DNA]</scope>
    <source>
        <strain evidence="3">MAFF 305830</strain>
    </source>
</reference>
<keyword evidence="3" id="KW-1185">Reference proteome</keyword>
<dbReference type="AlphaFoldDB" id="A0A0C2W292"/>
<evidence type="ECO:0000313" key="3">
    <source>
        <dbReference type="Proteomes" id="UP000054097"/>
    </source>
</evidence>
<evidence type="ECO:0000313" key="2">
    <source>
        <dbReference type="EMBL" id="KIM20593.1"/>
    </source>
</evidence>